<evidence type="ECO:0000256" key="8">
    <source>
        <dbReference type="SAM" id="Phobius"/>
    </source>
</evidence>
<dbReference type="PANTHER" id="PTHR33908">
    <property type="entry name" value="MANNOSYLTRANSFERASE YKCB-RELATED"/>
    <property type="match status" value="1"/>
</dbReference>
<proteinExistence type="predicted"/>
<dbReference type="PANTHER" id="PTHR33908:SF11">
    <property type="entry name" value="MEMBRANE PROTEIN"/>
    <property type="match status" value="1"/>
</dbReference>
<evidence type="ECO:0000256" key="3">
    <source>
        <dbReference type="ARBA" id="ARBA00022676"/>
    </source>
</evidence>
<evidence type="ECO:0000259" key="9">
    <source>
        <dbReference type="Pfam" id="PF13231"/>
    </source>
</evidence>
<feature type="transmembrane region" description="Helical" evidence="8">
    <location>
        <begin position="276"/>
        <end position="293"/>
    </location>
</feature>
<dbReference type="Proteomes" id="UP000000466">
    <property type="component" value="Chromosome"/>
</dbReference>
<evidence type="ECO:0000256" key="5">
    <source>
        <dbReference type="ARBA" id="ARBA00022692"/>
    </source>
</evidence>
<dbReference type="Pfam" id="PF13231">
    <property type="entry name" value="PMT_2"/>
    <property type="match status" value="1"/>
</dbReference>
<feature type="domain" description="Glycosyltransferase RgtA/B/C/D-like" evidence="9">
    <location>
        <begin position="56"/>
        <end position="216"/>
    </location>
</feature>
<reference evidence="10 11" key="1">
    <citation type="journal article" date="2013" name="Genome Announc.">
        <title>Complete genome sequence of Simiduia agarivorans SA1(T), a marine bacterium able to degrade a variety of polysaccharides.</title>
        <authorList>
            <person name="Lin S.Y."/>
            <person name="Shieh W.Y."/>
            <person name="Chen J.S."/>
            <person name="Tang S.L."/>
        </authorList>
    </citation>
    <scope>NUCLEOTIDE SEQUENCE [LARGE SCALE GENOMIC DNA]</scope>
    <source>
        <strain evidence="11">DSM 21679 / JCM 13881 / BCRC 17597 / SA1</strain>
    </source>
</reference>
<keyword evidence="7 8" id="KW-0472">Membrane</keyword>
<evidence type="ECO:0000256" key="6">
    <source>
        <dbReference type="ARBA" id="ARBA00022989"/>
    </source>
</evidence>
<dbReference type="AlphaFoldDB" id="K4KL85"/>
<feature type="transmembrane region" description="Helical" evidence="8">
    <location>
        <begin position="19"/>
        <end position="39"/>
    </location>
</feature>
<feature type="transmembrane region" description="Helical" evidence="8">
    <location>
        <begin position="80"/>
        <end position="101"/>
    </location>
</feature>
<evidence type="ECO:0000313" key="11">
    <source>
        <dbReference type="Proteomes" id="UP000000466"/>
    </source>
</evidence>
<keyword evidence="4" id="KW-0808">Transferase</keyword>
<keyword evidence="6 8" id="KW-1133">Transmembrane helix</keyword>
<keyword evidence="2" id="KW-1003">Cell membrane</keyword>
<dbReference type="KEGG" id="saga:M5M_13135"/>
<evidence type="ECO:0000256" key="1">
    <source>
        <dbReference type="ARBA" id="ARBA00004651"/>
    </source>
</evidence>
<evidence type="ECO:0000256" key="2">
    <source>
        <dbReference type="ARBA" id="ARBA00022475"/>
    </source>
</evidence>
<feature type="transmembrane region" description="Helical" evidence="8">
    <location>
        <begin position="299"/>
        <end position="316"/>
    </location>
</feature>
<gene>
    <name evidence="10" type="ordered locus">M5M_13135</name>
</gene>
<dbReference type="HOGENOM" id="CLU_016165_3_0_6"/>
<feature type="transmembrane region" description="Helical" evidence="8">
    <location>
        <begin position="113"/>
        <end position="136"/>
    </location>
</feature>
<dbReference type="InterPro" id="IPR050297">
    <property type="entry name" value="LipidA_mod_glycosyltrf_83"/>
</dbReference>
<keyword evidence="11" id="KW-1185">Reference proteome</keyword>
<evidence type="ECO:0000313" key="10">
    <source>
        <dbReference type="EMBL" id="AFU99771.1"/>
    </source>
</evidence>
<sequence length="480" mass="54746">MLCFAGAEGAVIHPTTHKVLLGFALVHLILAASLPLALFEAHYALYGVHWQLSYVDHPPLMGWLQGLVQLVSHADMAQRLIPIGITLGTQYLLVLLALRLFPDQPGIDRTTAWVVQLIPISHIGFMAAPDLPLMLFSLLTFWCCLNILEQQRWRDWLLMGLCIGLAGLSKYTAVTLVVSLALVLWHQHRHLRWLAQPKLWLAAVVGGLCVLPVLWWNYQHDWISFTFQMEYQGGDGWSLPHMAQALANQLIAYSPLVLLAFLPVQQPGHQHARARLWCWAAPLLLLFAYQAGAGRSSEHWTYSAWLLLAPLMALQLRTLWHKLWLRRAVYTWGILLSLVFALLIAAPWLSFKDFKHPLGKISGWPPASERANQLLNEWRQELADTEPQPTLAVQNWHHAEPLAWYGRPVVVRDMKHETSQYSQWFGHFAPGDRGLLVRPSKRTEAPEIQSEAAECTWVDSLPVYLNKGIARVYHFYRCQW</sequence>
<organism evidence="10 11">
    <name type="scientific">Simiduia agarivorans (strain DSM 21679 / JCM 13881 / BCRC 17597 / SA1)</name>
    <dbReference type="NCBI Taxonomy" id="1117647"/>
    <lineage>
        <taxon>Bacteria</taxon>
        <taxon>Pseudomonadati</taxon>
        <taxon>Pseudomonadota</taxon>
        <taxon>Gammaproteobacteria</taxon>
        <taxon>Cellvibrionales</taxon>
        <taxon>Cellvibrionaceae</taxon>
        <taxon>Simiduia</taxon>
    </lineage>
</organism>
<feature type="transmembrane region" description="Helical" evidence="8">
    <location>
        <begin position="197"/>
        <end position="218"/>
    </location>
</feature>
<keyword evidence="5 8" id="KW-0812">Transmembrane</keyword>
<feature type="transmembrane region" description="Helical" evidence="8">
    <location>
        <begin position="246"/>
        <end position="264"/>
    </location>
</feature>
<dbReference type="STRING" id="1117647.M5M_13135"/>
<dbReference type="GO" id="GO:0009103">
    <property type="term" value="P:lipopolysaccharide biosynthetic process"/>
    <property type="evidence" value="ECO:0007669"/>
    <property type="project" value="UniProtKB-ARBA"/>
</dbReference>
<name>K4KL85_SIMAS</name>
<dbReference type="eggNOG" id="COG1807">
    <property type="taxonomic scope" value="Bacteria"/>
</dbReference>
<evidence type="ECO:0000256" key="7">
    <source>
        <dbReference type="ARBA" id="ARBA00023136"/>
    </source>
</evidence>
<feature type="transmembrane region" description="Helical" evidence="8">
    <location>
        <begin position="156"/>
        <end position="185"/>
    </location>
</feature>
<protein>
    <submittedName>
        <fullName evidence="10">Glycosyltransferase</fullName>
    </submittedName>
</protein>
<dbReference type="GO" id="GO:0016763">
    <property type="term" value="F:pentosyltransferase activity"/>
    <property type="evidence" value="ECO:0007669"/>
    <property type="project" value="TreeGrafter"/>
</dbReference>
<keyword evidence="3" id="KW-0328">Glycosyltransferase</keyword>
<comment type="subcellular location">
    <subcellularLocation>
        <location evidence="1">Cell membrane</location>
        <topology evidence="1">Multi-pass membrane protein</topology>
    </subcellularLocation>
</comment>
<dbReference type="EMBL" id="CP003746">
    <property type="protein sequence ID" value="AFU99771.1"/>
    <property type="molecule type" value="Genomic_DNA"/>
</dbReference>
<accession>K4KL85</accession>
<evidence type="ECO:0000256" key="4">
    <source>
        <dbReference type="ARBA" id="ARBA00022679"/>
    </source>
</evidence>
<dbReference type="GO" id="GO:0005886">
    <property type="term" value="C:plasma membrane"/>
    <property type="evidence" value="ECO:0007669"/>
    <property type="project" value="UniProtKB-SubCell"/>
</dbReference>
<feature type="transmembrane region" description="Helical" evidence="8">
    <location>
        <begin position="328"/>
        <end position="349"/>
    </location>
</feature>
<dbReference type="InterPro" id="IPR038731">
    <property type="entry name" value="RgtA/B/C-like"/>
</dbReference>